<dbReference type="EMBL" id="QGGO01000037">
    <property type="protein sequence ID" value="PWK17167.1"/>
    <property type="molecule type" value="Genomic_DNA"/>
</dbReference>
<dbReference type="Pfam" id="PF20041">
    <property type="entry name" value="DUF6443"/>
    <property type="match status" value="1"/>
</dbReference>
<gene>
    <name evidence="2" type="ORF">LV89_04453</name>
</gene>
<protein>
    <recommendedName>
        <fullName evidence="1">DUF6443 domain-containing protein</fullName>
    </recommendedName>
</protein>
<proteinExistence type="predicted"/>
<accession>A0A316DFU8</accession>
<keyword evidence="3" id="KW-1185">Reference proteome</keyword>
<feature type="domain" description="DUF6443" evidence="1">
    <location>
        <begin position="1057"/>
        <end position="1185"/>
    </location>
</feature>
<evidence type="ECO:0000259" key="1">
    <source>
        <dbReference type="Pfam" id="PF20041"/>
    </source>
</evidence>
<comment type="caution">
    <text evidence="2">The sequence shown here is derived from an EMBL/GenBank/DDBJ whole genome shotgun (WGS) entry which is preliminary data.</text>
</comment>
<dbReference type="RefSeq" id="WP_109745108.1">
    <property type="nucleotide sequence ID" value="NZ_QGGO01000037.1"/>
</dbReference>
<dbReference type="Gene3D" id="2.180.10.10">
    <property type="entry name" value="RHS repeat-associated core"/>
    <property type="match status" value="1"/>
</dbReference>
<organism evidence="2 3">
    <name type="scientific">Arcicella aurantiaca</name>
    <dbReference type="NCBI Taxonomy" id="591202"/>
    <lineage>
        <taxon>Bacteria</taxon>
        <taxon>Pseudomonadati</taxon>
        <taxon>Bacteroidota</taxon>
        <taxon>Cytophagia</taxon>
        <taxon>Cytophagales</taxon>
        <taxon>Flectobacillaceae</taxon>
        <taxon>Arcicella</taxon>
    </lineage>
</organism>
<reference evidence="2 3" key="1">
    <citation type="submission" date="2018-05" db="EMBL/GenBank/DDBJ databases">
        <title>Genomic Encyclopedia of Archaeal and Bacterial Type Strains, Phase II (KMG-II): from individual species to whole genera.</title>
        <authorList>
            <person name="Goeker M."/>
        </authorList>
    </citation>
    <scope>NUCLEOTIDE SEQUENCE [LARGE SCALE GENOMIC DNA]</scope>
    <source>
        <strain evidence="2 3">DSM 22214</strain>
    </source>
</reference>
<evidence type="ECO:0000313" key="2">
    <source>
        <dbReference type="EMBL" id="PWK17167.1"/>
    </source>
</evidence>
<name>A0A316DFU8_9BACT</name>
<evidence type="ECO:0000313" key="3">
    <source>
        <dbReference type="Proteomes" id="UP000245489"/>
    </source>
</evidence>
<dbReference type="OrthoDB" id="9779968at2"/>
<sequence>MTTFLQRSLSVLVCILFVNIVSIAQEITDPKAQPLDKPTESKEAPKTQDPTLLDKALPVIASVAGGTPSGQKPTSSAESNFVNRFQDIPVNLYTGTPIIGFPIYTLAENGGASVPLAMGYNASGMKGHDIASWTGMNWTATFLFQISRIVRGIPDEGKYTLDNSFNKTARKGYYQYGLRADNDDENDSQPDLFFLNINGTSYKFSFDVNHKAHFFPEADIDVSVTWQERYNVGDIVGLFSHWVVTMPDGTKYLFDGTDIDSSFEMEATEATDNSNHFGTSNFYKYIEAERVTSAWNLNKIVTAFGHETTFEYHDTDYSFFKVADQSTTTVNCTFNGMDKKINKVFIRNATLFKISNQTQVVEINKGGWSSDVLEDGSLYWYLNNTYPARQDIDNYSRYPANSSNTRALHRITVYGKDDPTKVFEWKFNYDYNYGTDPSNVFSIFSGYSYAMLGYTHQRRFKLRSIEEPDGNKYTFKYYDDGFPLPSRFTQGIDHWGYLNGVLSANTMIGEDAFRVCTSGQYANKTASVGWSQYGTLTAISHSTGGTTLLDYENHKASNFSNIIGGSRVKKITYIDSISNLKAVKRYDYLQTNGKSSGFLCLKPVYHFDDKTDYTGLHNEYWYSGLYQQLLSESGRPAVGYSRVKETILTGTETDSLGSTVSEFLQPTTEINLIETVTYNCVTQYPPAVPYPTTTCDTSRYLRPWKWIPFHENTVGVPSKVSVYGRANQLLSQKSSVYTEQQLQGSTPYFFQYHSFRLVDKNYNFEKYYGEFYNSFRLTSDTTKTYSQDGTNPVISFINYEYPIQGKHNQVIKTITTDSYGNTVENSIKYPFDFDFGMVAPTNIEAKGIYQLRQKHIFNAVIENILRKKDFTATSFVVNASFQSYYDKDSVTFKAGLPKSNYVLENVPRATFTEINYDASTDTFTKDGSYDLKTTVDAYTPIGLPIQSSVRFGSTAKINYDATYPTLAISQTSNVEQASEQTATTEYAKILYGASKQTSANGLSVSNEYYADGKLKQQTDKDGKVLKHLQYVYRGKADSDPDVTTNTDYNRIITRIPRFATTDALSLGVDSCIISIQYFDGSGRTVENVAHKASPNRKDMISGVVDYDIFNRPIRNWLSIESSKSDGSMLDTALVKSTAKSFYEDAMPYSEVLEYEASPLSRIYKSYGEGKVWRDSSKYVQNKYETAKGIKRFRLFYDSDVAYIDTYPTYELSKMTSIDERGNKVIEYKDKSGNVIQRDVQVDATNYLSTCYVFDEANRLRFILPPKAYNALGTLGTISFESWAEFNENVYALHYDGRGRIFESHKPGIGWSRTIFSRMNQAVMSQDDDELAKNNTWNFAQEDGQKRLIRDGQVQLPSTYTRAYLQNLFDNFTDANQFEERDTIQSSSFRKYTNRSFPSALRTYINDATWKNIHYFDDYNFRYNDNYSGSISAYGFQVNPYNSTAYSVANAKGLMTGGLHKIDNFGDFAFPSTVYYDDKNRPLQTIIYQDLYARNQSDIKYNFIGETLQSQMIYRKSGDLDRTRTTENILDHTGRAKEMYYTLKEGTVDKVPRFKMVSLFFDDIGRLKTKMVQPNANVISSLQSGTWTTASIWTNNTIPSLTTPAVINSGHIITIPANTTVQAGTLYDAGTLNFLTNSKLQMGSLAPVKGAALQVIEYSYNVRGQMRGVNLDASGNTQVSLDKLFSYKIDYHEDGRLFDGSISKFSWKSQNSPQNRSYTYSYDRSNKLTNAQFVGVGAENYSVSTDYDVNGNIQHLQRYSKTGANTYGLVDNLTYSYLDNGNKLQKVDDAVSGNAPANDFRDVSGNDYAFSVDGKLTKDNNKSIFNIKYNFLDLVSKVIFNDSTKVEYFYTSTGERRQRKVTKNGVTSYTLYDGEMVYQFTGNVTSLNDFKVSEIQNSEGRFVNGKLEYSYTDHVGNLRLSYKDSLGTAFITQSQSYDAWSNVLSGTEYSLNSSISDRYLVSGKENDNITGNTLLDWRDYDSTTGRMNSFDPSSTEGGQISLSPFAYSWNRPSMLNDPDGKCPMCIGFMVGLFTSAIGNAVSGKMPSNIGQFLLPGVQGAIGGGIASAIGGAFSGMSNFVGKGLLQAGTHTLSGGLQSAAFGGDFWQGAASSGISSSFAGLSGGLGGVGQLLAGGLSGGITAELFGGNFWDGARDGLIVSGLNHLAHGGGGDGYGKLYKDETEAYNFMWKNAVSKDIEHSAFLVDGGVLVTPITKNGQTTSYPDYYKLRGGKVFFGGKGYNVKGYLHTHQRLGNDGKLLPSGMYQMSPEDGGFSQRIGKTNFALTRDNRVMAYDYFRYFKGVYQPSYQLKNYSVSGLLSGNQSLFKYLQK</sequence>
<dbReference type="Proteomes" id="UP000245489">
    <property type="component" value="Unassembled WGS sequence"/>
</dbReference>
<dbReference type="InterPro" id="IPR045619">
    <property type="entry name" value="DUF6443"/>
</dbReference>